<feature type="compositionally biased region" description="Low complexity" evidence="1">
    <location>
        <begin position="1245"/>
        <end position="1255"/>
    </location>
</feature>
<keyword evidence="2" id="KW-0732">Signal</keyword>
<gene>
    <name evidence="3" type="ORF">LO744_17795</name>
</gene>
<evidence type="ECO:0008006" key="5">
    <source>
        <dbReference type="Google" id="ProtNLM"/>
    </source>
</evidence>
<dbReference type="SUPFAM" id="SSF103647">
    <property type="entry name" value="TSP type-3 repeat"/>
    <property type="match status" value="4"/>
</dbReference>
<reference evidence="3" key="1">
    <citation type="submission" date="2021-11" db="EMBL/GenBank/DDBJ databases">
        <title>Description of novel Chryseobacterium species.</title>
        <authorList>
            <person name="Saticioglu I.B."/>
            <person name="Ay H."/>
            <person name="Altun S."/>
            <person name="Duman M."/>
        </authorList>
    </citation>
    <scope>NUCLEOTIDE SEQUENCE</scope>
    <source>
        <strain evidence="3">C-17</strain>
    </source>
</reference>
<dbReference type="Gene3D" id="4.10.1080.10">
    <property type="entry name" value="TSP type-3 repeat"/>
    <property type="match status" value="2"/>
</dbReference>
<feature type="signal peptide" evidence="2">
    <location>
        <begin position="1"/>
        <end position="26"/>
    </location>
</feature>
<name>A0A9Q3V5R1_9FLAO</name>
<feature type="chain" id="PRO_5040248892" description="MAM domain-containing protein" evidence="2">
    <location>
        <begin position="27"/>
        <end position="1987"/>
    </location>
</feature>
<evidence type="ECO:0000313" key="4">
    <source>
        <dbReference type="Proteomes" id="UP001108025"/>
    </source>
</evidence>
<protein>
    <recommendedName>
        <fullName evidence="5">MAM domain-containing protein</fullName>
    </recommendedName>
</protein>
<evidence type="ECO:0000313" key="3">
    <source>
        <dbReference type="EMBL" id="MCD1118697.1"/>
    </source>
</evidence>
<dbReference type="Proteomes" id="UP001108025">
    <property type="component" value="Unassembled WGS sequence"/>
</dbReference>
<comment type="caution">
    <text evidence="3">The sequence shown here is derived from an EMBL/GenBank/DDBJ whole genome shotgun (WGS) entry which is preliminary data.</text>
</comment>
<sequence>MEKFYKLFFNKLFLLLIFATFNYLSAQTGSTDDFDGDGIANYDDIDDDNDGILDIFECPNLGTTFLPSSSGTAWPGGTTSTITRFPASLPATITQRTASLARGYSKPGGGANFSGSYNGADYDINTSGAAVTLTYTFSTPIPADQLFVSMGDVDNNGGNTPQPYMQFVVNTSGGGTATASDFDFYKVGTAPWPGGTVAASTLASTAVTNGLKFTFNVGTSGNDSRAIMLRGKTSKTISRLEITFLVHEQAYFNIGAFKYPTCDTDNDGVPNIFDLDSDGDGCPDAVEAGTAAQAGVANTSTGTLVNKAADGGTQVNIVKAIVGNKLPASYGANGFYTGIESDDTSAATYSGTYSYGLATAAALNACPDFDGDGTPDAIDIDDDNDGVPDAVESPSCFYLASEWNTGAKPSYGVSISSALTTTTGNFSQLLDGIGNTTAVTFSATPTQAIQNANVYLFTFLQPVKLNALYLQFNTSTQFGGTTKIQGSNDAATWVDLSTAISTVTTNTTVNGGVSVANSIKYPVTLSATTAYKYFRITGAVASNIAAANASEVYFDFNNAAYVSSRYPKATCTDANIDGDGILPQFDLDTDGDGCSDAFEASATTNLSTNYQFPDVDANNDGLVDAVDPDGDGIVNYTSTYNLYAIYNIIKACVDTDGDGIRDVIDIDDDNDGVLDVVECPSLFSSITAGGGFSTAAASIPNWYMGFASSALPVTIPFTPTVIPVSNNGVVYNYGIGGGNQVNSPLTGGLFDLYDGVNTATGLQYALQEGDPQRPVVNKLPNPLVAGAAYNYTFDLGNRGTGSTDKYIVLLYNADTQTPEKIIESGLLNSLPAYSDNPSYKNITGSFIPATSGNYLLMFYPSISGGVNDDFVIDRVAVAGAGVPSCDTDGDGIPNYLDLDSDGDGCPDAKESGVSVNSGASSSMSTSGGAIYTGGIASGTANAYVGNGTPSQYGANGFFNGIEATPPATESGVYNGTYTYNQYALIKGLNFCTDTDNDGIIDIVDIDDDNDGVLDAVESPTCFYTVNEWNTGAKPAYGVTISSALTTTTSNFSQLIDGIGSTTAVAFSGTPTQAIQNANVYLFNFAQPVRLDALYLQFNTTTQFLGNTKIQGSNTNNGSDWADLSVSTGPAVTTNTTVNGGTSITTSIKYPVTLNTGTSYKYIRITGDAASNIAAQNASEVYFDFNTTMYTASQYPKSTCTEDIDNDGILNHLDLDSDGDGCPDTKEAILYNNPTEASASGNVQNGSSGAVTSTVSTPNATVPGPYGSNGFADALELSTNPNAYKHVYSYLFVATDRNISTCDNKFLMDIDSDDDGIPDAVESPSCFYTESQAMIITDVVTSDFAWDATNKLTNTYDNNSATYGAVSAPTATSILNKALITFDIPVIDAALMANVKLSVGATAFGGGTWVLEGLDTNTTLWVALSSPVQAMNTANFTYTFTNSLQPNVRYHTYRIRGTSSTNITNGGILTDFSINYLNYNPSLHRTKTGCNSDVDGDGVPNYLDRDSDGDGCPDAVEAGISKSLLVPANFFNTGGQVSGNYVIVGGAYGNNGMGDAVETTPDSGIINYVSTYNLYARSASLNWCTDTDNDGVPDPADIDDDNDGVLDAVESPSCFYTAAEANVIFRINSQFTSPNDDQTDNDIQLLHDGSATPTFGFNAVAAALNVTGSNLFTIIYPTPIRLATLVVSQKISTTTNANAVVVGSQDGLTWSAPLTSPTLITGATVSFAITTTVPYNYYKIQTGSVPGALALANTIGEITSTLASDYSQSAHPKPTCTNDTDGDGVLNHQDLDSDGDGCTDASESGTVAYALAQTGGQTSPGTVVNSGATTTGVINAIVGNNTPSDYSANGFYNKIESSDLPNATYNGTYTYSNAINASIATCPTFCYKPAVITGTALATNHGFTSLGRAGADNGNWPMVRKGAWTILEAKTKGFVPNRLTTAQIASIPATDLIEGMMVYNSDLNCLQINTDGTAAGWKCYNTQTCPTP</sequence>
<dbReference type="Gene3D" id="2.60.120.260">
    <property type="entry name" value="Galactose-binding domain-like"/>
    <property type="match status" value="2"/>
</dbReference>
<organism evidence="3 4">
    <name type="scientific">Chryseobacterium turcicum</name>
    <dbReference type="NCBI Taxonomy" id="2898076"/>
    <lineage>
        <taxon>Bacteria</taxon>
        <taxon>Pseudomonadati</taxon>
        <taxon>Bacteroidota</taxon>
        <taxon>Flavobacteriia</taxon>
        <taxon>Flavobacteriales</taxon>
        <taxon>Weeksellaceae</taxon>
        <taxon>Chryseobacterium group</taxon>
        <taxon>Chryseobacterium</taxon>
    </lineage>
</organism>
<keyword evidence="4" id="KW-1185">Reference proteome</keyword>
<evidence type="ECO:0000256" key="2">
    <source>
        <dbReference type="SAM" id="SignalP"/>
    </source>
</evidence>
<dbReference type="EMBL" id="JAJNAY010000002">
    <property type="protein sequence ID" value="MCD1118697.1"/>
    <property type="molecule type" value="Genomic_DNA"/>
</dbReference>
<feature type="compositionally biased region" description="Polar residues" evidence="1">
    <location>
        <begin position="1235"/>
        <end position="1244"/>
    </location>
</feature>
<dbReference type="InterPro" id="IPR028974">
    <property type="entry name" value="TSP_type-3_rpt"/>
</dbReference>
<proteinExistence type="predicted"/>
<dbReference type="PANTHER" id="PTHR10199">
    <property type="entry name" value="THROMBOSPONDIN"/>
    <property type="match status" value="1"/>
</dbReference>
<dbReference type="PANTHER" id="PTHR10199:SF100">
    <property type="entry name" value="THROMBOSPONDIN, ISOFORM A"/>
    <property type="match status" value="1"/>
</dbReference>
<accession>A0A9Q3V5R1</accession>
<dbReference type="GO" id="GO:0005509">
    <property type="term" value="F:calcium ion binding"/>
    <property type="evidence" value="ECO:0007669"/>
    <property type="project" value="InterPro"/>
</dbReference>
<feature type="region of interest" description="Disordered" evidence="1">
    <location>
        <begin position="1235"/>
        <end position="1255"/>
    </location>
</feature>
<dbReference type="RefSeq" id="WP_230671796.1">
    <property type="nucleotide sequence ID" value="NZ_JAJNAY010000002.1"/>
</dbReference>
<evidence type="ECO:0000256" key="1">
    <source>
        <dbReference type="SAM" id="MobiDB-lite"/>
    </source>
</evidence>